<dbReference type="Proteomes" id="UP001155040">
    <property type="component" value="Unassembled WGS sequence"/>
</dbReference>
<dbReference type="InterPro" id="IPR005467">
    <property type="entry name" value="His_kinase_dom"/>
</dbReference>
<dbReference type="PANTHER" id="PTHR43711">
    <property type="entry name" value="TWO-COMPONENT HISTIDINE KINASE"/>
    <property type="match status" value="1"/>
</dbReference>
<dbReference type="GO" id="GO:0004673">
    <property type="term" value="F:protein histidine kinase activity"/>
    <property type="evidence" value="ECO:0007669"/>
    <property type="project" value="UniProtKB-EC"/>
</dbReference>
<evidence type="ECO:0000256" key="3">
    <source>
        <dbReference type="ARBA" id="ARBA00022679"/>
    </source>
</evidence>
<evidence type="ECO:0000256" key="5">
    <source>
        <dbReference type="ARBA" id="ARBA00023012"/>
    </source>
</evidence>
<dbReference type="PRINTS" id="PR00344">
    <property type="entry name" value="BCTRLSENSOR"/>
</dbReference>
<comment type="caution">
    <text evidence="7">The sequence shown here is derived from an EMBL/GenBank/DDBJ whole genome shotgun (WGS) entry which is preliminary data.</text>
</comment>
<dbReference type="AlphaFoldDB" id="A0A9X2UN22"/>
<sequence>MAEGLFEPFRQESEGVSREYEGTGLGLAVTREAVEQMGGSVEVETEKGEGSCFTVRLPQAREKA</sequence>
<evidence type="ECO:0000256" key="2">
    <source>
        <dbReference type="ARBA" id="ARBA00012438"/>
    </source>
</evidence>
<evidence type="ECO:0000313" key="8">
    <source>
        <dbReference type="Proteomes" id="UP001155040"/>
    </source>
</evidence>
<dbReference type="GO" id="GO:0000160">
    <property type="term" value="P:phosphorelay signal transduction system"/>
    <property type="evidence" value="ECO:0007669"/>
    <property type="project" value="UniProtKB-KW"/>
</dbReference>
<dbReference type="InterPro" id="IPR036890">
    <property type="entry name" value="HATPase_C_sf"/>
</dbReference>
<keyword evidence="4 7" id="KW-0418">Kinase</keyword>
<dbReference type="EC" id="2.7.13.3" evidence="2"/>
<gene>
    <name evidence="7" type="ORF">GGQ01_002995</name>
</gene>
<dbReference type="PANTHER" id="PTHR43711:SF26">
    <property type="entry name" value="SENSOR HISTIDINE KINASE RCSC"/>
    <property type="match status" value="1"/>
</dbReference>
<dbReference type="EMBL" id="JANUBF010000029">
    <property type="protein sequence ID" value="MCS4037906.1"/>
    <property type="molecule type" value="Genomic_DNA"/>
</dbReference>
<dbReference type="InterPro" id="IPR004358">
    <property type="entry name" value="Sig_transdc_His_kin-like_C"/>
</dbReference>
<protein>
    <recommendedName>
        <fullName evidence="2">histidine kinase</fullName>
        <ecNumber evidence="2">2.7.13.3</ecNumber>
    </recommendedName>
</protein>
<proteinExistence type="predicted"/>
<reference evidence="7" key="1">
    <citation type="submission" date="2022-08" db="EMBL/GenBank/DDBJ databases">
        <title>Genomic Encyclopedia of Type Strains, Phase V (KMG-V): Genome sequencing to study the core and pangenomes of soil and plant-associated prokaryotes.</title>
        <authorList>
            <person name="Whitman W."/>
        </authorList>
    </citation>
    <scope>NUCLEOTIDE SEQUENCE</scope>
    <source>
        <strain evidence="7">SP3012</strain>
    </source>
</reference>
<dbReference type="PROSITE" id="PS50109">
    <property type="entry name" value="HIS_KIN"/>
    <property type="match status" value="1"/>
</dbReference>
<dbReference type="Pfam" id="PF02518">
    <property type="entry name" value="HATPase_c"/>
    <property type="match status" value="1"/>
</dbReference>
<name>A0A9X2UN22_9BACT</name>
<dbReference type="InterPro" id="IPR003594">
    <property type="entry name" value="HATPase_dom"/>
</dbReference>
<comment type="catalytic activity">
    <reaction evidence="1">
        <text>ATP + protein L-histidine = ADP + protein N-phospho-L-histidine.</text>
        <dbReference type="EC" id="2.7.13.3"/>
    </reaction>
</comment>
<evidence type="ECO:0000259" key="6">
    <source>
        <dbReference type="PROSITE" id="PS50109"/>
    </source>
</evidence>
<keyword evidence="5" id="KW-0902">Two-component regulatory system</keyword>
<keyword evidence="3" id="KW-0808">Transferase</keyword>
<evidence type="ECO:0000256" key="4">
    <source>
        <dbReference type="ARBA" id="ARBA00022777"/>
    </source>
</evidence>
<dbReference type="InterPro" id="IPR050736">
    <property type="entry name" value="Sensor_HK_Regulatory"/>
</dbReference>
<feature type="domain" description="Histidine kinase" evidence="6">
    <location>
        <begin position="1"/>
        <end position="61"/>
    </location>
</feature>
<dbReference type="Gene3D" id="3.30.565.10">
    <property type="entry name" value="Histidine kinase-like ATPase, C-terminal domain"/>
    <property type="match status" value="1"/>
</dbReference>
<dbReference type="SUPFAM" id="SSF55874">
    <property type="entry name" value="ATPase domain of HSP90 chaperone/DNA topoisomerase II/histidine kinase"/>
    <property type="match status" value="1"/>
</dbReference>
<evidence type="ECO:0000256" key="1">
    <source>
        <dbReference type="ARBA" id="ARBA00000085"/>
    </source>
</evidence>
<accession>A0A9X2UN22</accession>
<evidence type="ECO:0000313" key="7">
    <source>
        <dbReference type="EMBL" id="MCS4037906.1"/>
    </source>
</evidence>
<organism evidence="7 8">
    <name type="scientific">Salinibacter ruber</name>
    <dbReference type="NCBI Taxonomy" id="146919"/>
    <lineage>
        <taxon>Bacteria</taxon>
        <taxon>Pseudomonadati</taxon>
        <taxon>Rhodothermota</taxon>
        <taxon>Rhodothermia</taxon>
        <taxon>Rhodothermales</taxon>
        <taxon>Salinibacteraceae</taxon>
        <taxon>Salinibacter</taxon>
    </lineage>
</organism>